<sequence>MRRKNNFFLLNRYKVFFSNTTYIFLFIMLIGYLPLIFCIVDDFFKIVSGLKKFIKFLFTPKNK</sequence>
<gene>
    <name evidence="2" type="ORF">CWO85_02560</name>
</gene>
<dbReference type="AlphaFoldDB" id="A0A660HMU4"/>
<evidence type="ECO:0000256" key="1">
    <source>
        <dbReference type="SAM" id="Phobius"/>
    </source>
</evidence>
<feature type="transmembrane region" description="Helical" evidence="1">
    <location>
        <begin position="20"/>
        <end position="44"/>
    </location>
</feature>
<keyword evidence="1" id="KW-1133">Transmembrane helix</keyword>
<keyword evidence="1" id="KW-0812">Transmembrane</keyword>
<organism evidence="2 3">
    <name type="scientific">Ziziphus jujuba witches'-broom phytoplasma</name>
    <dbReference type="NCBI Taxonomy" id="135727"/>
    <lineage>
        <taxon>Bacteria</taxon>
        <taxon>Bacillati</taxon>
        <taxon>Mycoplasmatota</taxon>
        <taxon>Mollicutes</taxon>
        <taxon>Acholeplasmatales</taxon>
        <taxon>Acholeplasmataceae</taxon>
        <taxon>Candidatus Phytoplasma</taxon>
        <taxon>16SrV (Elm yellows group)</taxon>
    </lineage>
</organism>
<dbReference type="KEGG" id="pzi:CWO85_02560"/>
<accession>A0A660HMU4</accession>
<proteinExistence type="predicted"/>
<reference evidence="2 3" key="1">
    <citation type="journal article" date="2018" name="BMC Genomics">
        <title>Comparative genome analysis of jujube witches'-broom Phytoplasma, an obligate pathogen that causes jujube witches'-broom disease.</title>
        <authorList>
            <person name="Wang J."/>
            <person name="Song L."/>
            <person name="Jiao Q."/>
            <person name="Yang S."/>
            <person name="Gao R."/>
            <person name="Lu X."/>
            <person name="Zhou G."/>
        </authorList>
    </citation>
    <scope>NUCLEOTIDE SEQUENCE [LARGE SCALE GENOMIC DNA]</scope>
    <source>
        <strain evidence="2">Jwb-nky</strain>
    </source>
</reference>
<evidence type="ECO:0000313" key="2">
    <source>
        <dbReference type="EMBL" id="AYJ01370.1"/>
    </source>
</evidence>
<evidence type="ECO:0000313" key="3">
    <source>
        <dbReference type="Proteomes" id="UP000272462"/>
    </source>
</evidence>
<keyword evidence="3" id="KW-1185">Reference proteome</keyword>
<keyword evidence="1" id="KW-0472">Membrane</keyword>
<protein>
    <submittedName>
        <fullName evidence="2">Uncharacterized protein</fullName>
    </submittedName>
</protein>
<dbReference type="Proteomes" id="UP000272462">
    <property type="component" value="Chromosome"/>
</dbReference>
<name>A0A660HMU4_ZIZJU</name>
<dbReference type="EMBL" id="CP025121">
    <property type="protein sequence ID" value="AYJ01370.1"/>
    <property type="molecule type" value="Genomic_DNA"/>
</dbReference>